<keyword evidence="4" id="KW-0812">Transmembrane</keyword>
<dbReference type="Pfam" id="PF12833">
    <property type="entry name" value="HTH_18"/>
    <property type="match status" value="1"/>
</dbReference>
<keyword evidence="4" id="KW-1133">Transmembrane helix</keyword>
<feature type="transmembrane region" description="Helical" evidence="4">
    <location>
        <begin position="73"/>
        <end position="89"/>
    </location>
</feature>
<dbReference type="Gene3D" id="1.10.10.60">
    <property type="entry name" value="Homeodomain-like"/>
    <property type="match status" value="1"/>
</dbReference>
<evidence type="ECO:0000313" key="6">
    <source>
        <dbReference type="EMBL" id="AJD53095.1"/>
    </source>
</evidence>
<feature type="transmembrane region" description="Helical" evidence="4">
    <location>
        <begin position="6"/>
        <end position="28"/>
    </location>
</feature>
<dbReference type="PANTHER" id="PTHR43280:SF29">
    <property type="entry name" value="ARAC-FAMILY TRANSCRIPTIONAL REGULATOR"/>
    <property type="match status" value="1"/>
</dbReference>
<dbReference type="RefSeq" id="WP_007091153.1">
    <property type="nucleotide sequence ID" value="NZ_CP004388.1"/>
</dbReference>
<dbReference type="GeneID" id="31930093"/>
<dbReference type="PROSITE" id="PS01124">
    <property type="entry name" value="HTH_ARAC_FAMILY_2"/>
    <property type="match status" value="1"/>
</dbReference>
<dbReference type="PROSITE" id="PS00041">
    <property type="entry name" value="HTH_ARAC_FAMILY_1"/>
    <property type="match status" value="1"/>
</dbReference>
<keyword evidence="3" id="KW-0804">Transcription</keyword>
<dbReference type="InterPro" id="IPR009057">
    <property type="entry name" value="Homeodomain-like_sf"/>
</dbReference>
<sequence length="416" mass="46662">MPLSPFDLAALMVAILGISQAGFFILLLRQEGPSALYANRWLYIFILCFALIFLRDAVFLLFGTEIALMTEPLLFSAYLALGPAIFLYVRTVAGRWVSNGWWHFVSLLVGMVFSSILTASVFARYGDEISSGAPIHLTFETDPALSWFVVAIMTAFFVYVGTYHLMMWRAARSFATELTKQGTEQSLAKRQWIGNVVRSLHLAFVVFAGIQIIQWWTESLYWAGSVMNFVFLCIVMRLSFLVASQPFNTIPAKVVHLSVDPLTDLADKDHEPLRSLVDTDESERIRKRLDVLRTERNLMFDPLLTMPKLASAVGATPNQLSFVLNRHLSQSFFEFVNTVRIEEAVRLLLAEPNRPVLDIAMAVGFNSKSTFNLAFRRVTGTTPSKYRVAADTHTTAPELLGMLSSAPVNNRQRPSG</sequence>
<dbReference type="SMART" id="SM00342">
    <property type="entry name" value="HTH_ARAC"/>
    <property type="match status" value="1"/>
</dbReference>
<feature type="transmembrane region" description="Helical" evidence="4">
    <location>
        <begin position="40"/>
        <end position="61"/>
    </location>
</feature>
<proteinExistence type="predicted"/>
<name>A0AB72UFL4_9PROT</name>
<gene>
    <name evidence="6" type="ORF">TH3_14945</name>
</gene>
<keyword evidence="1" id="KW-0805">Transcription regulation</keyword>
<evidence type="ECO:0000259" key="5">
    <source>
        <dbReference type="PROSITE" id="PS01124"/>
    </source>
</evidence>
<dbReference type="KEGG" id="txi:TH3_14945"/>
<evidence type="ECO:0000256" key="1">
    <source>
        <dbReference type="ARBA" id="ARBA00023015"/>
    </source>
</evidence>
<evidence type="ECO:0000256" key="4">
    <source>
        <dbReference type="SAM" id="Phobius"/>
    </source>
</evidence>
<dbReference type="Proteomes" id="UP000007127">
    <property type="component" value="Chromosome"/>
</dbReference>
<accession>A0AB72UFL4</accession>
<keyword evidence="4" id="KW-0472">Membrane</keyword>
<evidence type="ECO:0000256" key="2">
    <source>
        <dbReference type="ARBA" id="ARBA00023125"/>
    </source>
</evidence>
<dbReference type="InterPro" id="IPR018062">
    <property type="entry name" value="HTH_AraC-typ_CS"/>
</dbReference>
<feature type="transmembrane region" description="Helical" evidence="4">
    <location>
        <begin position="145"/>
        <end position="166"/>
    </location>
</feature>
<feature type="transmembrane region" description="Helical" evidence="4">
    <location>
        <begin position="196"/>
        <end position="216"/>
    </location>
</feature>
<dbReference type="EMBL" id="CP004388">
    <property type="protein sequence ID" value="AJD53095.1"/>
    <property type="molecule type" value="Genomic_DNA"/>
</dbReference>
<reference evidence="6 7" key="1">
    <citation type="journal article" date="2012" name="J. Bacteriol.">
        <title>Genome sequence of Thalassospira xiamenensis type strain M-5.</title>
        <authorList>
            <person name="Lai Q."/>
            <person name="Shao Z."/>
        </authorList>
    </citation>
    <scope>NUCLEOTIDE SEQUENCE [LARGE SCALE GENOMIC DNA]</scope>
    <source>
        <strain evidence="6 7">M-5</strain>
    </source>
</reference>
<evidence type="ECO:0000256" key="3">
    <source>
        <dbReference type="ARBA" id="ARBA00023163"/>
    </source>
</evidence>
<keyword evidence="2" id="KW-0238">DNA-binding</keyword>
<dbReference type="GO" id="GO:0043565">
    <property type="term" value="F:sequence-specific DNA binding"/>
    <property type="evidence" value="ECO:0007669"/>
    <property type="project" value="InterPro"/>
</dbReference>
<protein>
    <submittedName>
        <fullName evidence="6">AraC family transcriptional regulator</fullName>
    </submittedName>
</protein>
<evidence type="ECO:0000313" key="7">
    <source>
        <dbReference type="Proteomes" id="UP000007127"/>
    </source>
</evidence>
<dbReference type="GO" id="GO:0003700">
    <property type="term" value="F:DNA-binding transcription factor activity"/>
    <property type="evidence" value="ECO:0007669"/>
    <property type="project" value="InterPro"/>
</dbReference>
<dbReference type="SUPFAM" id="SSF46689">
    <property type="entry name" value="Homeodomain-like"/>
    <property type="match status" value="1"/>
</dbReference>
<dbReference type="AlphaFoldDB" id="A0AB72UFL4"/>
<dbReference type="InterPro" id="IPR020449">
    <property type="entry name" value="Tscrpt_reg_AraC-type_HTH"/>
</dbReference>
<dbReference type="InterPro" id="IPR018060">
    <property type="entry name" value="HTH_AraC"/>
</dbReference>
<feature type="domain" description="HTH araC/xylS-type" evidence="5">
    <location>
        <begin position="283"/>
        <end position="389"/>
    </location>
</feature>
<dbReference type="PANTHER" id="PTHR43280">
    <property type="entry name" value="ARAC-FAMILY TRANSCRIPTIONAL REGULATOR"/>
    <property type="match status" value="1"/>
</dbReference>
<feature type="transmembrane region" description="Helical" evidence="4">
    <location>
        <begin position="222"/>
        <end position="243"/>
    </location>
</feature>
<dbReference type="PRINTS" id="PR00032">
    <property type="entry name" value="HTHARAC"/>
</dbReference>
<organism evidence="6 7">
    <name type="scientific">Thalassospira xiamenensis M-5 = DSM 17429</name>
    <dbReference type="NCBI Taxonomy" id="1123366"/>
    <lineage>
        <taxon>Bacteria</taxon>
        <taxon>Pseudomonadati</taxon>
        <taxon>Pseudomonadota</taxon>
        <taxon>Alphaproteobacteria</taxon>
        <taxon>Rhodospirillales</taxon>
        <taxon>Thalassospiraceae</taxon>
        <taxon>Thalassospira</taxon>
    </lineage>
</organism>
<feature type="transmembrane region" description="Helical" evidence="4">
    <location>
        <begin position="101"/>
        <end position="125"/>
    </location>
</feature>